<evidence type="ECO:0000313" key="3">
    <source>
        <dbReference type="Proteomes" id="UP001228690"/>
    </source>
</evidence>
<proteinExistence type="predicted"/>
<dbReference type="Proteomes" id="UP001228690">
    <property type="component" value="Chromosome"/>
</dbReference>
<feature type="signal peptide" evidence="1">
    <location>
        <begin position="1"/>
        <end position="20"/>
    </location>
</feature>
<dbReference type="RefSeq" id="WP_326928424.1">
    <property type="nucleotide sequence ID" value="NZ_CP123443.1"/>
</dbReference>
<feature type="chain" id="PRO_5045229836" evidence="1">
    <location>
        <begin position="21"/>
        <end position="311"/>
    </location>
</feature>
<keyword evidence="1" id="KW-0732">Signal</keyword>
<evidence type="ECO:0000256" key="1">
    <source>
        <dbReference type="SAM" id="SignalP"/>
    </source>
</evidence>
<gene>
    <name evidence="2" type="ORF">P0082_04980</name>
</gene>
<accession>A0ABY8MK09</accession>
<evidence type="ECO:0000313" key="2">
    <source>
        <dbReference type="EMBL" id="WGK70216.1"/>
    </source>
</evidence>
<reference evidence="2 3" key="1">
    <citation type="submission" date="2023-04" db="EMBL/GenBank/DDBJ databases">
        <title>Spirochaete genome identified in red abalone sample constitutes a novel genus.</title>
        <authorList>
            <person name="Sharma S.P."/>
            <person name="Purcell C.M."/>
            <person name="Hyde J.R."/>
            <person name="Severin A.J."/>
        </authorList>
    </citation>
    <scope>NUCLEOTIDE SEQUENCE [LARGE SCALE GENOMIC DNA]</scope>
    <source>
        <strain evidence="2 3">SP-2023</strain>
    </source>
</reference>
<protein>
    <submittedName>
        <fullName evidence="2">Uncharacterized protein</fullName>
    </submittedName>
</protein>
<sequence length="311" mass="33733">MFLYPFLFLSVIGLSLPACAPLSDNKNPDNSDPAPPAAVSLNASMAWVSMREGLVQFDNGTEGVRTIGVIVSRQDTPAAYAEVKDLPGFYTRKTKADGTPRTVYLSMTDKMTDTKFNTLVTVSVDGSATGFVSAIAAVPELLHPNTNYYAHFYEITDNAGTAIEKLKFTTEDFPATYPTTRATYSSFYDQITAAGTSPAMEYKASEIYLIPLRYHYFLTGGGPYVFTHGSESPVAMPETSINMRPLGTSQPAALIYDLYNITLSGPGTSVTLWDGMTKLSVNLSEILKADGGLGGDEYIFYDNKKAVLVTE</sequence>
<keyword evidence="3" id="KW-1185">Reference proteome</keyword>
<dbReference type="EMBL" id="CP123443">
    <property type="protein sequence ID" value="WGK70216.1"/>
    <property type="molecule type" value="Genomic_DNA"/>
</dbReference>
<name>A0ABY8MK09_9SPIO</name>
<organism evidence="2 3">
    <name type="scientific">Candidatus Haliotispira prima</name>
    <dbReference type="NCBI Taxonomy" id="3034016"/>
    <lineage>
        <taxon>Bacteria</taxon>
        <taxon>Pseudomonadati</taxon>
        <taxon>Spirochaetota</taxon>
        <taxon>Spirochaetia</taxon>
        <taxon>Spirochaetales</taxon>
        <taxon>Spirochaetaceae</taxon>
        <taxon>Candidatus Haliotispira</taxon>
    </lineage>
</organism>